<dbReference type="EMBL" id="PNEL01000126">
    <property type="protein sequence ID" value="TMN71747.1"/>
    <property type="molecule type" value="Genomic_DNA"/>
</dbReference>
<comment type="caution">
    <text evidence="1">The sequence shown here is derived from an EMBL/GenBank/DDBJ whole genome shotgun (WGS) entry which is preliminary data.</text>
</comment>
<reference evidence="2" key="2">
    <citation type="submission" date="2019-06" db="EMBL/GenBank/DDBJ databases">
        <title>Co-occurence of chitin degradation, pigmentation and bioactivity in marine Pseudoalteromonas.</title>
        <authorList>
            <person name="Sonnenschein E.C."/>
            <person name="Bech P.K."/>
        </authorList>
    </citation>
    <scope>NUCLEOTIDE SEQUENCE [LARGE SCALE GENOMIC DNA]</scope>
    <source>
        <strain evidence="2">S1607</strain>
    </source>
</reference>
<feature type="non-terminal residue" evidence="1">
    <location>
        <position position="27"/>
    </location>
</feature>
<accession>A0AAQ2ESA0</accession>
<dbReference type="AlphaFoldDB" id="A0AAQ2ESA0"/>
<gene>
    <name evidence="1" type="ORF">CWB74_23410</name>
</gene>
<evidence type="ECO:0000313" key="1">
    <source>
        <dbReference type="EMBL" id="TMN71747.1"/>
    </source>
</evidence>
<dbReference type="Proteomes" id="UP000305423">
    <property type="component" value="Unassembled WGS sequence"/>
</dbReference>
<reference evidence="1 2" key="1">
    <citation type="submission" date="2017-12" db="EMBL/GenBank/DDBJ databases">
        <authorList>
            <person name="Paulsen S."/>
            <person name="Gram L.K."/>
        </authorList>
    </citation>
    <scope>NUCLEOTIDE SEQUENCE [LARGE SCALE GENOMIC DNA]</scope>
    <source>
        <strain evidence="1 2">S1607</strain>
    </source>
</reference>
<proteinExistence type="predicted"/>
<evidence type="ECO:0000313" key="2">
    <source>
        <dbReference type="Proteomes" id="UP000305423"/>
    </source>
</evidence>
<sequence>MTDEQRQAIVEQRIKSSITHVTKTVFP</sequence>
<organism evidence="1 2">
    <name type="scientific">Pseudoalteromonas piscicida</name>
    <dbReference type="NCBI Taxonomy" id="43662"/>
    <lineage>
        <taxon>Bacteria</taxon>
        <taxon>Pseudomonadati</taxon>
        <taxon>Pseudomonadota</taxon>
        <taxon>Gammaproteobacteria</taxon>
        <taxon>Alteromonadales</taxon>
        <taxon>Pseudoalteromonadaceae</taxon>
        <taxon>Pseudoalteromonas</taxon>
    </lineage>
</organism>
<protein>
    <submittedName>
        <fullName evidence="1">Acyl-CoA thioesterase</fullName>
    </submittedName>
</protein>
<name>A0AAQ2ESA0_PSEO7</name>